<comment type="catalytic activity">
    <reaction evidence="15 21">
        <text>L-isoleucine + 2-oxoglutarate = (S)-3-methyl-2-oxopentanoate + L-glutamate</text>
        <dbReference type="Rhea" id="RHEA:24801"/>
        <dbReference type="ChEBI" id="CHEBI:16810"/>
        <dbReference type="ChEBI" id="CHEBI:29985"/>
        <dbReference type="ChEBI" id="CHEBI:35146"/>
        <dbReference type="ChEBI" id="CHEBI:58045"/>
        <dbReference type="EC" id="2.6.1.42"/>
    </reaction>
</comment>
<name>Q2S7B7_HAHCH</name>
<evidence type="ECO:0000256" key="9">
    <source>
        <dbReference type="ARBA" id="ARBA00022679"/>
    </source>
</evidence>
<dbReference type="GO" id="GO:0009099">
    <property type="term" value="P:L-valine biosynthetic process"/>
    <property type="evidence" value="ECO:0007669"/>
    <property type="project" value="UniProtKB-UniPathway"/>
</dbReference>
<comment type="cofactor">
    <cofactor evidence="1 20">
        <name>pyridoxal 5'-phosphate</name>
        <dbReference type="ChEBI" id="CHEBI:597326"/>
    </cofactor>
</comment>
<dbReference type="Proteomes" id="UP000000238">
    <property type="component" value="Chromosome"/>
</dbReference>
<gene>
    <name evidence="22" type="primary">ilvE2</name>
    <name evidence="21" type="synonym">ilvE</name>
    <name evidence="22" type="ordered locus">HCH_06836</name>
</gene>
<comment type="catalytic activity">
    <reaction evidence="14 21">
        <text>L-valine + 2-oxoglutarate = 3-methyl-2-oxobutanoate + L-glutamate</text>
        <dbReference type="Rhea" id="RHEA:24813"/>
        <dbReference type="ChEBI" id="CHEBI:11851"/>
        <dbReference type="ChEBI" id="CHEBI:16810"/>
        <dbReference type="ChEBI" id="CHEBI:29985"/>
        <dbReference type="ChEBI" id="CHEBI:57762"/>
        <dbReference type="EC" id="2.6.1.42"/>
    </reaction>
</comment>
<comment type="pathway">
    <text evidence="4 21">Amino-acid biosynthesis; L-valine biosynthesis; L-valine from pyruvate: step 4/4.</text>
</comment>
<dbReference type="Gene3D" id="3.30.470.10">
    <property type="match status" value="1"/>
</dbReference>
<evidence type="ECO:0000256" key="14">
    <source>
        <dbReference type="ARBA" id="ARBA00048212"/>
    </source>
</evidence>
<dbReference type="PROSITE" id="PS00770">
    <property type="entry name" value="AA_TRANSFER_CLASS_4"/>
    <property type="match status" value="1"/>
</dbReference>
<dbReference type="Pfam" id="PF01063">
    <property type="entry name" value="Aminotran_4"/>
    <property type="match status" value="1"/>
</dbReference>
<dbReference type="KEGG" id="hch:HCH_06836"/>
<evidence type="ECO:0000256" key="2">
    <source>
        <dbReference type="ARBA" id="ARBA00003109"/>
    </source>
</evidence>
<evidence type="ECO:0000256" key="15">
    <source>
        <dbReference type="ARBA" id="ARBA00048798"/>
    </source>
</evidence>
<comment type="pathway">
    <text evidence="3 21">Amino-acid biosynthesis; L-isoleucine biosynthesis; L-isoleucine from 2-oxobutanoate: step 4/4.</text>
</comment>
<keyword evidence="10 20" id="KW-0663">Pyridoxal phosphate</keyword>
<dbReference type="EMBL" id="CP000155">
    <property type="protein sequence ID" value="ABC33457.1"/>
    <property type="molecule type" value="Genomic_DNA"/>
</dbReference>
<dbReference type="UniPathway" id="UPA00047">
    <property type="reaction ID" value="UER00058"/>
</dbReference>
<dbReference type="FunFam" id="3.20.10.10:FF:000002">
    <property type="entry name" value="D-alanine aminotransferase"/>
    <property type="match status" value="1"/>
</dbReference>
<evidence type="ECO:0000256" key="17">
    <source>
        <dbReference type="ARBA" id="ARBA00049529"/>
    </source>
</evidence>
<dbReference type="RefSeq" id="WP_011400507.1">
    <property type="nucleotide sequence ID" value="NC_007645.1"/>
</dbReference>
<dbReference type="InterPro" id="IPR036038">
    <property type="entry name" value="Aminotransferase-like"/>
</dbReference>
<dbReference type="UniPathway" id="UPA00048">
    <property type="reaction ID" value="UER00073"/>
</dbReference>
<dbReference type="GO" id="GO:0052656">
    <property type="term" value="F:L-isoleucine-2-oxoglutarate transaminase activity"/>
    <property type="evidence" value="ECO:0007669"/>
    <property type="project" value="RHEA"/>
</dbReference>
<accession>Q2S7B7</accession>
<proteinExistence type="inferred from homology"/>
<dbReference type="PANTHER" id="PTHR42743:SF11">
    <property type="entry name" value="AMINODEOXYCHORISMATE LYASE"/>
    <property type="match status" value="1"/>
</dbReference>
<evidence type="ECO:0000256" key="11">
    <source>
        <dbReference type="ARBA" id="ARBA00022909"/>
    </source>
</evidence>
<dbReference type="PANTHER" id="PTHR42743">
    <property type="entry name" value="AMINO-ACID AMINOTRANSFERASE"/>
    <property type="match status" value="1"/>
</dbReference>
<comment type="catalytic activity">
    <reaction evidence="17">
        <text>4-amino-4-deoxychorismate = 4-aminobenzoate + pyruvate + H(+)</text>
        <dbReference type="Rhea" id="RHEA:16201"/>
        <dbReference type="ChEBI" id="CHEBI:15361"/>
        <dbReference type="ChEBI" id="CHEBI:15378"/>
        <dbReference type="ChEBI" id="CHEBI:17836"/>
        <dbReference type="ChEBI" id="CHEBI:58406"/>
        <dbReference type="EC" id="4.1.3.38"/>
    </reaction>
</comment>
<keyword evidence="23" id="KW-1185">Reference proteome</keyword>
<evidence type="ECO:0000256" key="6">
    <source>
        <dbReference type="ARBA" id="ARBA00009320"/>
    </source>
</evidence>
<dbReference type="GO" id="GO:0009097">
    <property type="term" value="P:isoleucine biosynthetic process"/>
    <property type="evidence" value="ECO:0007669"/>
    <property type="project" value="UniProtKB-UniPathway"/>
</dbReference>
<dbReference type="GO" id="GO:0052654">
    <property type="term" value="F:L-leucine-2-oxoglutarate transaminase activity"/>
    <property type="evidence" value="ECO:0007669"/>
    <property type="project" value="RHEA"/>
</dbReference>
<comment type="function">
    <text evidence="18">Involved in the biosynthesis of p-aminobenzoate (PABA), a precursor of tetrahydrofolate. Converts 4-amino-4-deoxychorismate into 4-aminobenzoate (PABA) and pyruvate.</text>
</comment>
<keyword evidence="7 21" id="KW-0032">Aminotransferase</keyword>
<dbReference type="EC" id="2.6.1.42" evidence="21"/>
<evidence type="ECO:0000256" key="18">
    <source>
        <dbReference type="ARBA" id="ARBA00054027"/>
    </source>
</evidence>
<keyword evidence="12 21" id="KW-0100">Branched-chain amino acid biosynthesis</keyword>
<evidence type="ECO:0000256" key="13">
    <source>
        <dbReference type="ARBA" id="ARBA00035633"/>
    </source>
</evidence>
<evidence type="ECO:0000313" key="22">
    <source>
        <dbReference type="EMBL" id="ABC33457.1"/>
    </source>
</evidence>
<dbReference type="SUPFAM" id="SSF56752">
    <property type="entry name" value="D-aminoacid aminotransferase-like PLP-dependent enzymes"/>
    <property type="match status" value="1"/>
</dbReference>
<evidence type="ECO:0000256" key="12">
    <source>
        <dbReference type="ARBA" id="ARBA00023304"/>
    </source>
</evidence>
<evidence type="ECO:0000256" key="20">
    <source>
        <dbReference type="RuleBase" id="RU004516"/>
    </source>
</evidence>
<protein>
    <recommendedName>
        <fullName evidence="21">Branched-chain-amino-acid aminotransferase</fullName>
        <shortName evidence="21">BCAT</shortName>
        <ecNumber evidence="21">2.6.1.42</ecNumber>
    </recommendedName>
</protein>
<evidence type="ECO:0000313" key="23">
    <source>
        <dbReference type="Proteomes" id="UP000000238"/>
    </source>
</evidence>
<dbReference type="STRING" id="349521.HCH_06836"/>
<evidence type="ECO:0000256" key="1">
    <source>
        <dbReference type="ARBA" id="ARBA00001933"/>
    </source>
</evidence>
<dbReference type="NCBIfam" id="TIGR01122">
    <property type="entry name" value="ilvE_I"/>
    <property type="match status" value="1"/>
</dbReference>
<dbReference type="InterPro" id="IPR050571">
    <property type="entry name" value="Class-IV_PLP-Dep_Aminotrnsfr"/>
</dbReference>
<dbReference type="InterPro" id="IPR018300">
    <property type="entry name" value="Aminotrans_IV_CS"/>
</dbReference>
<evidence type="ECO:0000256" key="4">
    <source>
        <dbReference type="ARBA" id="ARBA00004931"/>
    </source>
</evidence>
<evidence type="ECO:0000256" key="7">
    <source>
        <dbReference type="ARBA" id="ARBA00022576"/>
    </source>
</evidence>
<dbReference type="InterPro" id="IPR043131">
    <property type="entry name" value="BCAT-like_N"/>
</dbReference>
<evidence type="ECO:0000256" key="19">
    <source>
        <dbReference type="RuleBase" id="RU004106"/>
    </source>
</evidence>
<evidence type="ECO:0000256" key="16">
    <source>
        <dbReference type="ARBA" id="ARBA00049229"/>
    </source>
</evidence>
<dbReference type="GO" id="GO:0052655">
    <property type="term" value="F:L-valine-2-oxoglutarate transaminase activity"/>
    <property type="evidence" value="ECO:0007669"/>
    <property type="project" value="RHEA"/>
</dbReference>
<evidence type="ECO:0000256" key="5">
    <source>
        <dbReference type="ARBA" id="ARBA00005072"/>
    </source>
</evidence>
<dbReference type="eggNOG" id="COG0115">
    <property type="taxonomic scope" value="Bacteria"/>
</dbReference>
<dbReference type="GO" id="GO:0005829">
    <property type="term" value="C:cytosol"/>
    <property type="evidence" value="ECO:0007669"/>
    <property type="project" value="TreeGrafter"/>
</dbReference>
<sequence length="294" mass="31443">MQTAAAPTPYCWLNGAIVPAAEAAISVYDHGLLYGDGVFEGLRFYQRTPFRVERHLQRLPDSAAALGIVLPYDANALRQGINALISRYDGESGYLRLVVTRGPGNLGLNPRNCATPNVFILADQLSMASREAQEKGLKLIIASVRRTVGAGLDPRVKSLNYLTSILARMEANVAGADEALLLNERGQVAEASAENLFIVRQGHLLTPPTSDGALAGVTRSVIMDLAQADNIPVSERTLTPYDLYTADECFLTGSGAGLLPVAEVDGRPLRTSPGEVLQRLRQAFAALIAQECGA</sequence>
<reference evidence="22 23" key="1">
    <citation type="journal article" date="2005" name="Nucleic Acids Res.">
        <title>Genomic blueprint of Hahella chejuensis, a marine microbe producing an algicidal agent.</title>
        <authorList>
            <person name="Jeong H."/>
            <person name="Yim J.H."/>
            <person name="Lee C."/>
            <person name="Choi S.-H."/>
            <person name="Park Y.K."/>
            <person name="Yoon S.H."/>
            <person name="Hur C.-G."/>
            <person name="Kang H.-Y."/>
            <person name="Kim D."/>
            <person name="Lee H.H."/>
            <person name="Park K.H."/>
            <person name="Park S.-H."/>
            <person name="Park H.-S."/>
            <person name="Lee H.K."/>
            <person name="Oh T.K."/>
            <person name="Kim J.F."/>
        </authorList>
    </citation>
    <scope>NUCLEOTIDE SEQUENCE [LARGE SCALE GENOMIC DNA]</scope>
    <source>
        <strain evidence="22 23">KCTC 2396</strain>
    </source>
</reference>
<keyword evidence="11" id="KW-0289">Folate biosynthesis</keyword>
<keyword evidence="8 21" id="KW-0028">Amino-acid biosynthesis</keyword>
<dbReference type="UniPathway" id="UPA00049">
    <property type="reaction ID" value="UER00062"/>
</dbReference>
<dbReference type="AlphaFoldDB" id="Q2S7B7"/>
<dbReference type="OrthoDB" id="21319at2"/>
<comment type="catalytic activity">
    <reaction evidence="16 21">
        <text>L-leucine + 2-oxoglutarate = 4-methyl-2-oxopentanoate + L-glutamate</text>
        <dbReference type="Rhea" id="RHEA:18321"/>
        <dbReference type="ChEBI" id="CHEBI:16810"/>
        <dbReference type="ChEBI" id="CHEBI:17865"/>
        <dbReference type="ChEBI" id="CHEBI:29985"/>
        <dbReference type="ChEBI" id="CHEBI:57427"/>
        <dbReference type="EC" id="2.6.1.42"/>
    </reaction>
</comment>
<keyword evidence="9 21" id="KW-0808">Transferase</keyword>
<dbReference type="GO" id="GO:0009098">
    <property type="term" value="P:L-leucine biosynthetic process"/>
    <property type="evidence" value="ECO:0007669"/>
    <property type="project" value="UniProtKB-UniPathway"/>
</dbReference>
<comment type="pathway">
    <text evidence="13">Cofactor biosynthesis; tetrahydrofolate biosynthesis; 4-aminobenzoate from chorismate: step 2/2.</text>
</comment>
<comment type="similarity">
    <text evidence="6 19">Belongs to the class-IV pyridoxal-phosphate-dependent aminotransferase family.</text>
</comment>
<dbReference type="InterPro" id="IPR001544">
    <property type="entry name" value="Aminotrans_IV"/>
</dbReference>
<dbReference type="GO" id="GO:0046656">
    <property type="term" value="P:folic acid biosynthetic process"/>
    <property type="evidence" value="ECO:0007669"/>
    <property type="project" value="UniProtKB-KW"/>
</dbReference>
<comment type="function">
    <text evidence="2 21">Acts on leucine, isoleucine and valine.</text>
</comment>
<dbReference type="InterPro" id="IPR005785">
    <property type="entry name" value="B_amino_transI"/>
</dbReference>
<organism evidence="22 23">
    <name type="scientific">Hahella chejuensis (strain KCTC 2396)</name>
    <dbReference type="NCBI Taxonomy" id="349521"/>
    <lineage>
        <taxon>Bacteria</taxon>
        <taxon>Pseudomonadati</taxon>
        <taxon>Pseudomonadota</taxon>
        <taxon>Gammaproteobacteria</taxon>
        <taxon>Oceanospirillales</taxon>
        <taxon>Hahellaceae</taxon>
        <taxon>Hahella</taxon>
    </lineage>
</organism>
<dbReference type="InterPro" id="IPR043132">
    <property type="entry name" value="BCAT-like_C"/>
</dbReference>
<dbReference type="GO" id="GO:0008696">
    <property type="term" value="F:4-amino-4-deoxychorismate lyase activity"/>
    <property type="evidence" value="ECO:0007669"/>
    <property type="project" value="UniProtKB-EC"/>
</dbReference>
<comment type="pathway">
    <text evidence="5 21">Amino-acid biosynthesis; L-leucine biosynthesis; L-leucine from 3-methyl-2-oxobutanoate: step 4/4.</text>
</comment>
<evidence type="ECO:0000256" key="21">
    <source>
        <dbReference type="RuleBase" id="RU364094"/>
    </source>
</evidence>
<evidence type="ECO:0000256" key="8">
    <source>
        <dbReference type="ARBA" id="ARBA00022605"/>
    </source>
</evidence>
<evidence type="ECO:0000256" key="3">
    <source>
        <dbReference type="ARBA" id="ARBA00004824"/>
    </source>
</evidence>
<dbReference type="CDD" id="cd01558">
    <property type="entry name" value="D-AAT_like"/>
    <property type="match status" value="1"/>
</dbReference>
<evidence type="ECO:0000256" key="10">
    <source>
        <dbReference type="ARBA" id="ARBA00022898"/>
    </source>
</evidence>
<dbReference type="HOGENOM" id="CLU_020844_3_0_6"/>
<dbReference type="Gene3D" id="3.20.10.10">
    <property type="entry name" value="D-amino Acid Aminotransferase, subunit A, domain 2"/>
    <property type="match status" value="1"/>
</dbReference>